<dbReference type="AlphaFoldDB" id="A0A494Y831"/>
<protein>
    <submittedName>
        <fullName evidence="7">LPS export ABC transporter periplasmic protein LptC</fullName>
    </submittedName>
</protein>
<evidence type="ECO:0000256" key="1">
    <source>
        <dbReference type="ARBA" id="ARBA00022475"/>
    </source>
</evidence>
<keyword evidence="1" id="KW-1003">Cell membrane</keyword>
<dbReference type="PANTHER" id="PTHR37481">
    <property type="entry name" value="LIPOPOLYSACCHARIDE EXPORT SYSTEM PROTEIN LPTC"/>
    <property type="match status" value="1"/>
</dbReference>
<sequence length="200" mass="22066">MLRRMGLLQWLPVLAMAAIAGGTYWLLQLNLPSLVHQAVRPKTHRPDYFADHFSITTLDETGQTQYRINATKMVHYEDDDNIDATLPSIRSFTPGKPDVTSYGDWGVIKGDGSIIDLYQNAKVLRDPGAGDPAMAAYSEHFHVLVNDDIVQTEKPVKLVRGQSVVTANGMVYNNVTRTMHLLGNVRGQIAASETMPGSSK</sequence>
<dbReference type="Pfam" id="PF06835">
    <property type="entry name" value="LptC"/>
    <property type="match status" value="1"/>
</dbReference>
<dbReference type="InterPro" id="IPR026265">
    <property type="entry name" value="LptC"/>
</dbReference>
<name>A0A494Y831_9BURK</name>
<evidence type="ECO:0000256" key="5">
    <source>
        <dbReference type="ARBA" id="ARBA00023136"/>
    </source>
</evidence>
<keyword evidence="4 6" id="KW-1133">Transmembrane helix</keyword>
<dbReference type="RefSeq" id="WP_121083085.1">
    <property type="nucleotide sequence ID" value="NZ_RBZU01000001.1"/>
</dbReference>
<organism evidence="7 8">
    <name type="scientific">Pararobbsia silviterrae</name>
    <dbReference type="NCBI Taxonomy" id="1792498"/>
    <lineage>
        <taxon>Bacteria</taxon>
        <taxon>Pseudomonadati</taxon>
        <taxon>Pseudomonadota</taxon>
        <taxon>Betaproteobacteria</taxon>
        <taxon>Burkholderiales</taxon>
        <taxon>Burkholderiaceae</taxon>
        <taxon>Pararobbsia</taxon>
    </lineage>
</organism>
<evidence type="ECO:0000256" key="3">
    <source>
        <dbReference type="ARBA" id="ARBA00022692"/>
    </source>
</evidence>
<keyword evidence="2" id="KW-0997">Cell inner membrane</keyword>
<keyword evidence="8" id="KW-1185">Reference proteome</keyword>
<dbReference type="InterPro" id="IPR052363">
    <property type="entry name" value="LPS_export_LptC"/>
</dbReference>
<gene>
    <name evidence="7" type="primary">lptC</name>
    <name evidence="7" type="ORF">D7S86_02630</name>
</gene>
<dbReference type="GO" id="GO:0017089">
    <property type="term" value="F:glycolipid transfer activity"/>
    <property type="evidence" value="ECO:0007669"/>
    <property type="project" value="TreeGrafter"/>
</dbReference>
<dbReference type="InterPro" id="IPR010664">
    <property type="entry name" value="LipoPS_assembly_LptC-rel"/>
</dbReference>
<keyword evidence="3 6" id="KW-0812">Transmembrane</keyword>
<dbReference type="NCBIfam" id="TIGR04409">
    <property type="entry name" value="LptC_YrbK"/>
    <property type="match status" value="1"/>
</dbReference>
<accession>A0A494Y831</accession>
<evidence type="ECO:0000313" key="7">
    <source>
        <dbReference type="EMBL" id="RKP58842.1"/>
    </source>
</evidence>
<proteinExistence type="predicted"/>
<evidence type="ECO:0000313" key="8">
    <source>
        <dbReference type="Proteomes" id="UP000270342"/>
    </source>
</evidence>
<keyword evidence="5 6" id="KW-0472">Membrane</keyword>
<dbReference type="OrthoDB" id="8589410at2"/>
<reference evidence="7 8" key="1">
    <citation type="submission" date="2018-10" db="EMBL/GenBank/DDBJ databases">
        <title>Robbsia sp. DHC34, isolated from soil.</title>
        <authorList>
            <person name="Gao Z.-H."/>
            <person name="Qiu L.-H."/>
        </authorList>
    </citation>
    <scope>NUCLEOTIDE SEQUENCE [LARGE SCALE GENOMIC DNA]</scope>
    <source>
        <strain evidence="7 8">DHC34</strain>
    </source>
</reference>
<evidence type="ECO:0000256" key="4">
    <source>
        <dbReference type="ARBA" id="ARBA00022989"/>
    </source>
</evidence>
<evidence type="ECO:0000256" key="2">
    <source>
        <dbReference type="ARBA" id="ARBA00022519"/>
    </source>
</evidence>
<dbReference type="EMBL" id="RBZU01000001">
    <property type="protein sequence ID" value="RKP58842.1"/>
    <property type="molecule type" value="Genomic_DNA"/>
</dbReference>
<dbReference type="GO" id="GO:0005886">
    <property type="term" value="C:plasma membrane"/>
    <property type="evidence" value="ECO:0007669"/>
    <property type="project" value="InterPro"/>
</dbReference>
<comment type="caution">
    <text evidence="7">The sequence shown here is derived from an EMBL/GenBank/DDBJ whole genome shotgun (WGS) entry which is preliminary data.</text>
</comment>
<dbReference type="GO" id="GO:0030288">
    <property type="term" value="C:outer membrane-bounded periplasmic space"/>
    <property type="evidence" value="ECO:0007669"/>
    <property type="project" value="TreeGrafter"/>
</dbReference>
<dbReference type="Proteomes" id="UP000270342">
    <property type="component" value="Unassembled WGS sequence"/>
</dbReference>
<dbReference type="PANTHER" id="PTHR37481:SF1">
    <property type="entry name" value="LIPOPOLYSACCHARIDE EXPORT SYSTEM PROTEIN LPTC"/>
    <property type="match status" value="1"/>
</dbReference>
<dbReference type="GO" id="GO:0015221">
    <property type="term" value="F:lipopolysaccharide transmembrane transporter activity"/>
    <property type="evidence" value="ECO:0007669"/>
    <property type="project" value="InterPro"/>
</dbReference>
<feature type="transmembrane region" description="Helical" evidence="6">
    <location>
        <begin position="7"/>
        <end position="27"/>
    </location>
</feature>
<dbReference type="Gene3D" id="2.60.450.10">
    <property type="entry name" value="Lipopolysaccharide (LPS) transport protein A like domain"/>
    <property type="match status" value="1"/>
</dbReference>
<evidence type="ECO:0000256" key="6">
    <source>
        <dbReference type="SAM" id="Phobius"/>
    </source>
</evidence>